<feature type="region of interest" description="Disordered" evidence="1">
    <location>
        <begin position="1"/>
        <end position="22"/>
    </location>
</feature>
<evidence type="ECO:0000313" key="2">
    <source>
        <dbReference type="EMBL" id="RXJ74313.1"/>
    </source>
</evidence>
<keyword evidence="3" id="KW-1185">Reference proteome</keyword>
<sequence length="67" mass="7087">MAIGPAVGINGGGTNHLAPSNPEQDKQFLEAMVKQLVESGESLQTIPKQLREQLFAVAKQAGVSQNN</sequence>
<gene>
    <name evidence="2" type="ORF">CS022_04485</name>
</gene>
<dbReference type="Proteomes" id="UP000290287">
    <property type="component" value="Unassembled WGS sequence"/>
</dbReference>
<proteinExistence type="predicted"/>
<organism evidence="2 3">
    <name type="scientific">Veronia nyctiphanis</name>
    <dbReference type="NCBI Taxonomy" id="1278244"/>
    <lineage>
        <taxon>Bacteria</taxon>
        <taxon>Pseudomonadati</taxon>
        <taxon>Pseudomonadota</taxon>
        <taxon>Gammaproteobacteria</taxon>
        <taxon>Vibrionales</taxon>
        <taxon>Vibrionaceae</taxon>
        <taxon>Veronia</taxon>
    </lineage>
</organism>
<accession>A0A4Q0YU76</accession>
<name>A0A4Q0YU76_9GAMM</name>
<reference evidence="2 3" key="1">
    <citation type="submission" date="2017-10" db="EMBL/GenBank/DDBJ databases">
        <title>Nyctiphanis sp. nov., isolated from the stomach of the euphausiid Nyctiphanes simplex (Hansen, 1911) in the Gulf of California.</title>
        <authorList>
            <person name="Gomez-Gil B."/>
            <person name="Aguilar-Mendez M."/>
            <person name="Lopez-Cortes A."/>
            <person name="Gomez-Gutierrez J."/>
            <person name="Roque A."/>
            <person name="Lang E."/>
            <person name="Gonzalez-Castillo A."/>
        </authorList>
    </citation>
    <scope>NUCLEOTIDE SEQUENCE [LARGE SCALE GENOMIC DNA]</scope>
    <source>
        <strain evidence="2 3">CAIM 600</strain>
    </source>
</reference>
<dbReference type="AlphaFoldDB" id="A0A4Q0YU76"/>
<dbReference type="EMBL" id="PEIB01000003">
    <property type="protein sequence ID" value="RXJ74313.1"/>
    <property type="molecule type" value="Genomic_DNA"/>
</dbReference>
<dbReference type="RefSeq" id="WP_129121277.1">
    <property type="nucleotide sequence ID" value="NZ_PEIB01000003.1"/>
</dbReference>
<evidence type="ECO:0000313" key="3">
    <source>
        <dbReference type="Proteomes" id="UP000290287"/>
    </source>
</evidence>
<protein>
    <submittedName>
        <fullName evidence="2">Uncharacterized protein</fullName>
    </submittedName>
</protein>
<evidence type="ECO:0000256" key="1">
    <source>
        <dbReference type="SAM" id="MobiDB-lite"/>
    </source>
</evidence>
<comment type="caution">
    <text evidence="2">The sequence shown here is derived from an EMBL/GenBank/DDBJ whole genome shotgun (WGS) entry which is preliminary data.</text>
</comment>